<proteinExistence type="predicted"/>
<gene>
    <name evidence="2" type="ORF">EAX61_10615</name>
</gene>
<sequence length="429" mass="48432">MAEKALIICYYWPPAGGPGVQRWLKFVKYLPEFGIEPVVFIPENPSYPLVDETLVNEVTQGITIIKHPITEPYGWASKLSRKQTKSISSGIIPKERKQSFLQKAMLYIRGNFFVPDARILWVKPSVRFLRKYISDNSIETIITTGPPHSLHLIGLGLKKEFPEMQWITDFRDPWTTIGYHDKLKMTTNTKAKHKRLEQEVLQMADKVIVTSPSTAREFEAITQKPIHVITNGFDDEGIPEVPVDDTFTISHVGSLLSDRNPKSLWKAIAQLKEEYSAFAKALKIKLAGKVSQEVIDSIATQGLAENLEVLGYVSHKEALILQRQASILLLIEIDATITKGIIAGKLFEYLASRRPILAVGPAEGDVEAIIDQTGAGKYFTYNSKEEIKHFVLEKFKGFISSKDLSVKSVEINKYHRRELTSRLAEIIKI</sequence>
<accession>A0A3M0G065</accession>
<keyword evidence="2" id="KW-0808">Transferase</keyword>
<dbReference type="Gene3D" id="3.40.50.2000">
    <property type="entry name" value="Glycogen Phosphorylase B"/>
    <property type="match status" value="2"/>
</dbReference>
<dbReference type="EMBL" id="REFV01000010">
    <property type="protein sequence ID" value="RMB57567.1"/>
    <property type="molecule type" value="Genomic_DNA"/>
</dbReference>
<dbReference type="OrthoDB" id="9794575at2"/>
<dbReference type="Pfam" id="PF13439">
    <property type="entry name" value="Glyco_transf_4"/>
    <property type="match status" value="1"/>
</dbReference>
<feature type="domain" description="Glycosyltransferase subfamily 4-like N-terminal" evidence="1">
    <location>
        <begin position="108"/>
        <end position="236"/>
    </location>
</feature>
<dbReference type="InterPro" id="IPR028098">
    <property type="entry name" value="Glyco_trans_4-like_N"/>
</dbReference>
<dbReference type="SUPFAM" id="SSF53756">
    <property type="entry name" value="UDP-Glycosyltransferase/glycogen phosphorylase"/>
    <property type="match status" value="1"/>
</dbReference>
<dbReference type="Proteomes" id="UP000281985">
    <property type="component" value="Unassembled WGS sequence"/>
</dbReference>
<evidence type="ECO:0000259" key="1">
    <source>
        <dbReference type="Pfam" id="PF13439"/>
    </source>
</evidence>
<evidence type="ECO:0000313" key="3">
    <source>
        <dbReference type="Proteomes" id="UP000281985"/>
    </source>
</evidence>
<dbReference type="GO" id="GO:0016757">
    <property type="term" value="F:glycosyltransferase activity"/>
    <property type="evidence" value="ECO:0007669"/>
    <property type="project" value="UniProtKB-ARBA"/>
</dbReference>
<evidence type="ECO:0000313" key="2">
    <source>
        <dbReference type="EMBL" id="RMB57567.1"/>
    </source>
</evidence>
<name>A0A3M0G065_9FLAO</name>
<comment type="caution">
    <text evidence="2">The sequence shown here is derived from an EMBL/GenBank/DDBJ whole genome shotgun (WGS) entry which is preliminary data.</text>
</comment>
<keyword evidence="3" id="KW-1185">Reference proteome</keyword>
<dbReference type="CDD" id="cd03794">
    <property type="entry name" value="GT4_WbuB-like"/>
    <property type="match status" value="1"/>
</dbReference>
<protein>
    <submittedName>
        <fullName evidence="2">Glycosyl transferase family 1</fullName>
    </submittedName>
</protein>
<dbReference type="RefSeq" id="WP_121917674.1">
    <property type="nucleotide sequence ID" value="NZ_REFV01000010.1"/>
</dbReference>
<reference evidence="2 3" key="1">
    <citation type="submission" date="2018-10" db="EMBL/GenBank/DDBJ databases">
        <title>Dokdonia luteus sp. nov., isolated from sea water.</title>
        <authorList>
            <person name="Zhou L.Y."/>
            <person name="Du Z.J."/>
        </authorList>
    </citation>
    <scope>NUCLEOTIDE SEQUENCE [LARGE SCALE GENOMIC DNA]</scope>
    <source>
        <strain evidence="2 3">SH27</strain>
    </source>
</reference>
<organism evidence="2 3">
    <name type="scientific">Dokdonia sinensis</name>
    <dbReference type="NCBI Taxonomy" id="2479847"/>
    <lineage>
        <taxon>Bacteria</taxon>
        <taxon>Pseudomonadati</taxon>
        <taxon>Bacteroidota</taxon>
        <taxon>Flavobacteriia</taxon>
        <taxon>Flavobacteriales</taxon>
        <taxon>Flavobacteriaceae</taxon>
        <taxon>Dokdonia</taxon>
    </lineage>
</organism>
<dbReference type="AlphaFoldDB" id="A0A3M0G065"/>